<protein>
    <submittedName>
        <fullName evidence="1">Uncharacterized protein</fullName>
    </submittedName>
</protein>
<keyword evidence="2" id="KW-1185">Reference proteome</keyword>
<dbReference type="AlphaFoldDB" id="H0HNA6"/>
<sequence length="38" mass="4141">MVKIRLPGDAKADLESRLVRRKTAIAVANSAKVTSAFR</sequence>
<dbReference type="PATRIC" id="fig|1107882.3.peg.1599"/>
<name>H0HNA6_9HYPH</name>
<reference evidence="1 2" key="1">
    <citation type="journal article" date="2012" name="J. Bacteriol.">
        <title>Draft Genome Sequence of Mesorhizobium alhagi CCNWXJ12-2T, a Novel Salt-Resistant Species Isolated from the Desert of Northwestern China.</title>
        <authorList>
            <person name="Zhou M."/>
            <person name="Chen W."/>
            <person name="Chen H."/>
            <person name="Wei G."/>
        </authorList>
    </citation>
    <scope>NUCLEOTIDE SEQUENCE [LARGE SCALE GENOMIC DNA]</scope>
    <source>
        <strain evidence="1 2">CCNWXJ12-2</strain>
    </source>
</reference>
<dbReference type="Proteomes" id="UP000003250">
    <property type="component" value="Unassembled WGS sequence"/>
</dbReference>
<accession>H0HNA6</accession>
<organism evidence="1 2">
    <name type="scientific">Mesorhizobium alhagi CCNWXJ12-2</name>
    <dbReference type="NCBI Taxonomy" id="1107882"/>
    <lineage>
        <taxon>Bacteria</taxon>
        <taxon>Pseudomonadati</taxon>
        <taxon>Pseudomonadota</taxon>
        <taxon>Alphaproteobacteria</taxon>
        <taxon>Hyphomicrobiales</taxon>
        <taxon>Phyllobacteriaceae</taxon>
        <taxon>Allomesorhizobium</taxon>
    </lineage>
</organism>
<dbReference type="EMBL" id="AHAM01000055">
    <property type="protein sequence ID" value="EHK57794.1"/>
    <property type="molecule type" value="Genomic_DNA"/>
</dbReference>
<gene>
    <name evidence="1" type="ORF">MAXJ12_08184</name>
</gene>
<evidence type="ECO:0000313" key="2">
    <source>
        <dbReference type="Proteomes" id="UP000003250"/>
    </source>
</evidence>
<evidence type="ECO:0000313" key="1">
    <source>
        <dbReference type="EMBL" id="EHK57794.1"/>
    </source>
</evidence>
<proteinExistence type="predicted"/>